<dbReference type="Pfam" id="PF03381">
    <property type="entry name" value="CDC50"/>
    <property type="match status" value="1"/>
</dbReference>
<proteinExistence type="inferred from homology"/>
<evidence type="ECO:0000256" key="7">
    <source>
        <dbReference type="SAM" id="Phobius"/>
    </source>
</evidence>
<dbReference type="InParanoid" id="Q01FP5"/>
<dbReference type="KEGG" id="ota:OT_ostta01g05450"/>
<evidence type="ECO:0000256" key="1">
    <source>
        <dbReference type="ARBA" id="ARBA00004141"/>
    </source>
</evidence>
<keyword evidence="10" id="KW-1185">Reference proteome</keyword>
<sequence>MGSKKPAYSTFSQQQISGRRPALSPVHTAKISFALAIPFMAVGGAVWHGVKDLQTLGYRYDDVTACSNGFFPTAAEEQSKISINGAGTTCSVTLTATEKLKAPVYVYYELGNFYQNHRAYVRDLDYFQLSEGASASQGLCTTNIKNATGADIVPCGVQAWSYFNDTYTVKLDGTTVAIDDNNIAWSADVNYRFGDYAPENMNTEQATRGGAQISGNSVRGDEHFVTWMRTAAFSNFRKLLGKIEVDIQEGTTITVDINNLYNTYKFNGEKHIVFATNSWVGGSNVVLPALYLLVGALFTCLGVFALVMEYYLKNAHSIGYAGYGIEEL</sequence>
<dbReference type="EMBL" id="CAID01000001">
    <property type="protein sequence ID" value="CAL50449.1"/>
    <property type="molecule type" value="Genomic_DNA"/>
</dbReference>
<name>Q01FP5_OSTTA</name>
<evidence type="ECO:0000256" key="6">
    <source>
        <dbReference type="PIRNR" id="PIRNR015840"/>
    </source>
</evidence>
<dbReference type="Proteomes" id="UP000195557">
    <property type="component" value="Unassembled WGS sequence"/>
</dbReference>
<organism evidence="8 10">
    <name type="scientific">Ostreococcus tauri</name>
    <name type="common">Marine green alga</name>
    <dbReference type="NCBI Taxonomy" id="70448"/>
    <lineage>
        <taxon>Eukaryota</taxon>
        <taxon>Viridiplantae</taxon>
        <taxon>Chlorophyta</taxon>
        <taxon>Mamiellophyceae</taxon>
        <taxon>Mamiellales</taxon>
        <taxon>Bathycoccaceae</taxon>
        <taxon>Ostreococcus</taxon>
    </lineage>
</organism>
<comment type="similarity">
    <text evidence="2 6">Belongs to the CDC50/LEM3 family.</text>
</comment>
<dbReference type="FunCoup" id="Q01FP5">
    <property type="interactions" value="1652"/>
</dbReference>
<dbReference type="PIRSF" id="PIRSF015840">
    <property type="entry name" value="DUF284_TM_euk"/>
    <property type="match status" value="1"/>
</dbReference>
<dbReference type="PANTHER" id="PTHR10926:SF0">
    <property type="entry name" value="CDC50, ISOFORM A"/>
    <property type="match status" value="1"/>
</dbReference>
<dbReference type="EMBL" id="KZ155838">
    <property type="protein sequence ID" value="OUS42442.1"/>
    <property type="molecule type" value="Genomic_DNA"/>
</dbReference>
<protein>
    <recommendedName>
        <fullName evidence="6">ALA-interacting subunit</fullName>
    </recommendedName>
</protein>
<dbReference type="GeneID" id="9832520"/>
<evidence type="ECO:0000256" key="3">
    <source>
        <dbReference type="ARBA" id="ARBA00022692"/>
    </source>
</evidence>
<dbReference type="OMA" id="WWTDTNV"/>
<dbReference type="InterPro" id="IPR005045">
    <property type="entry name" value="CDC50/LEM3_fam"/>
</dbReference>
<evidence type="ECO:0000313" key="10">
    <source>
        <dbReference type="Proteomes" id="UP000009170"/>
    </source>
</evidence>
<accession>A0A1Y5I5J6</accession>
<reference evidence="8 10" key="1">
    <citation type="journal article" date="2006" name="Proc. Natl. Acad. Sci. U.S.A.">
        <title>Genome analysis of the smallest free-living eukaryote Ostreococcus tauri unveils many unique features.</title>
        <authorList>
            <person name="Derelle E."/>
            <person name="Ferraz C."/>
            <person name="Rombauts S."/>
            <person name="Rouze P."/>
            <person name="Worden A.Z."/>
            <person name="Robbens S."/>
            <person name="Partensky F."/>
            <person name="Degroeve S."/>
            <person name="Echeynie S."/>
            <person name="Cooke R."/>
            <person name="Saeys Y."/>
            <person name="Wuyts J."/>
            <person name="Jabbari K."/>
            <person name="Bowler C."/>
            <person name="Panaud O."/>
            <person name="Piegu B."/>
            <person name="Ball S.G."/>
            <person name="Ral J.-P."/>
            <person name="Bouget F.-Y."/>
            <person name="Piganeau G."/>
            <person name="De Baets B."/>
            <person name="Picard A."/>
            <person name="Delseny M."/>
            <person name="Demaille J."/>
            <person name="Van de Peer Y."/>
            <person name="Moreau H."/>
        </authorList>
    </citation>
    <scope>NUCLEOTIDE SEQUENCE [LARGE SCALE GENOMIC DNA]</scope>
    <source>
        <strain evidence="8 10">OTTH0595</strain>
    </source>
</reference>
<dbReference type="GO" id="GO:0005794">
    <property type="term" value="C:Golgi apparatus"/>
    <property type="evidence" value="ECO:0007669"/>
    <property type="project" value="TreeGrafter"/>
</dbReference>
<keyword evidence="4 7" id="KW-1133">Transmembrane helix</keyword>
<dbReference type="GO" id="GO:0005886">
    <property type="term" value="C:plasma membrane"/>
    <property type="evidence" value="ECO:0007669"/>
    <property type="project" value="TreeGrafter"/>
</dbReference>
<accession>Q01FP5</accession>
<evidence type="ECO:0000313" key="8">
    <source>
        <dbReference type="EMBL" id="CAL50449.1"/>
    </source>
</evidence>
<gene>
    <name evidence="9" type="ORF">BE221DRAFT_142123</name>
    <name evidence="8" type="ORF">OT_ostta01g05450</name>
</gene>
<evidence type="ECO:0000313" key="9">
    <source>
        <dbReference type="EMBL" id="OUS42442.1"/>
    </source>
</evidence>
<comment type="subcellular location">
    <subcellularLocation>
        <location evidence="1">Membrane</location>
        <topology evidence="1">Multi-pass membrane protein</topology>
    </subcellularLocation>
</comment>
<feature type="transmembrane region" description="Helical" evidence="7">
    <location>
        <begin position="285"/>
        <end position="307"/>
    </location>
</feature>
<dbReference type="RefSeq" id="XP_003074598.1">
    <property type="nucleotide sequence ID" value="XM_003074551.1"/>
</dbReference>
<reference evidence="8" key="2">
    <citation type="journal article" date="2014" name="BMC Genomics">
        <title>An improved genome of the model marine alga Ostreococcus tauri unfolds by assessing Illumina de novo assemblies.</title>
        <authorList>
            <person name="Blanc-Mathieu R."/>
            <person name="Verhelst B."/>
            <person name="Derelle E."/>
            <person name="Rombauts S."/>
            <person name="Bouget F.Y."/>
            <person name="Carre I."/>
            <person name="Chateau A."/>
            <person name="Eyre-Walker A."/>
            <person name="Grimsley N."/>
            <person name="Moreau H."/>
            <person name="Piegu B."/>
            <person name="Rivals E."/>
            <person name="Schackwitz W."/>
            <person name="Van de Peer Y."/>
            <person name="Piganeau G."/>
        </authorList>
    </citation>
    <scope>NUCLEOTIDE SEQUENCE</scope>
    <source>
        <strain evidence="8">RCC4221</strain>
    </source>
</reference>
<dbReference type="GO" id="GO:0005783">
    <property type="term" value="C:endoplasmic reticulum"/>
    <property type="evidence" value="ECO:0007669"/>
    <property type="project" value="TreeGrafter"/>
</dbReference>
<dbReference type="Proteomes" id="UP000009170">
    <property type="component" value="Unassembled WGS sequence"/>
</dbReference>
<dbReference type="PANTHER" id="PTHR10926">
    <property type="entry name" value="CELL CYCLE CONTROL PROTEIN 50"/>
    <property type="match status" value="1"/>
</dbReference>
<keyword evidence="3 7" id="KW-0812">Transmembrane</keyword>
<keyword evidence="5 6" id="KW-0472">Membrane</keyword>
<evidence type="ECO:0000256" key="2">
    <source>
        <dbReference type="ARBA" id="ARBA00009457"/>
    </source>
</evidence>
<dbReference type="STRING" id="70448.Q01FP5"/>
<evidence type="ECO:0000256" key="5">
    <source>
        <dbReference type="ARBA" id="ARBA00023136"/>
    </source>
</evidence>
<dbReference type="OrthoDB" id="340608at2759"/>
<evidence type="ECO:0000256" key="4">
    <source>
        <dbReference type="ARBA" id="ARBA00022989"/>
    </source>
</evidence>
<reference evidence="9" key="3">
    <citation type="submission" date="2017-04" db="EMBL/GenBank/DDBJ databases">
        <title>Population genomics of picophytoplankton unveils novel chromosome hypervariability.</title>
        <authorList>
            <consortium name="DOE Joint Genome Institute"/>
            <person name="Blanc-Mathieu R."/>
            <person name="Krasovec M."/>
            <person name="Hebrard M."/>
            <person name="Yau S."/>
            <person name="Desgranges E."/>
            <person name="Martin J."/>
            <person name="Schackwitz W."/>
            <person name="Kuo A."/>
            <person name="Salin G."/>
            <person name="Donnadieu C."/>
            <person name="Desdevises Y."/>
            <person name="Sanchez-Ferandin S."/>
            <person name="Moreau H."/>
            <person name="Rivals E."/>
            <person name="Grigoriev I.V."/>
            <person name="Grimsley N."/>
            <person name="Eyre-Walker A."/>
            <person name="Piganeau G."/>
        </authorList>
    </citation>
    <scope>NUCLEOTIDE SEQUENCE [LARGE SCALE GENOMIC DNA]</scope>
    <source>
        <strain evidence="9">RCC 1115</strain>
    </source>
</reference>
<dbReference type="AlphaFoldDB" id="Q01FP5"/>
<accession>A0A454XKC3</accession>